<dbReference type="AlphaFoldDB" id="A0A316DZZ3"/>
<dbReference type="Proteomes" id="UP000245667">
    <property type="component" value="Unassembled WGS sequence"/>
</dbReference>
<evidence type="ECO:0008006" key="5">
    <source>
        <dbReference type="Google" id="ProtNLM"/>
    </source>
</evidence>
<dbReference type="Proteomes" id="UP000651837">
    <property type="component" value="Unassembled WGS sequence"/>
</dbReference>
<evidence type="ECO:0000313" key="3">
    <source>
        <dbReference type="Proteomes" id="UP000245667"/>
    </source>
</evidence>
<reference evidence="1 4" key="2">
    <citation type="submission" date="2020-07" db="EMBL/GenBank/DDBJ databases">
        <title>The draft genome sequence of Maribacter polysiphoniae KCTC 22021.</title>
        <authorList>
            <person name="Mu L."/>
        </authorList>
    </citation>
    <scope>NUCLEOTIDE SEQUENCE [LARGE SCALE GENOMIC DNA]</scope>
    <source>
        <strain evidence="1 4">KCTC 22021</strain>
    </source>
</reference>
<comment type="caution">
    <text evidence="2">The sequence shown here is derived from an EMBL/GenBank/DDBJ whole genome shotgun (WGS) entry which is preliminary data.</text>
</comment>
<accession>A0A316DZZ3</accession>
<gene>
    <name evidence="1" type="ORF">HZY62_12745</name>
    <name evidence="2" type="ORF">LX92_02737</name>
</gene>
<keyword evidence="4" id="KW-1185">Reference proteome</keyword>
<dbReference type="RefSeq" id="WP_109651521.1">
    <property type="nucleotide sequence ID" value="NZ_JACWLN010000005.1"/>
</dbReference>
<protein>
    <recommendedName>
        <fullName evidence="5">Fibronectin type-III domain-containing protein</fullName>
    </recommendedName>
</protein>
<evidence type="ECO:0000313" key="1">
    <source>
        <dbReference type="EMBL" id="MBD1261464.1"/>
    </source>
</evidence>
<dbReference type="OrthoDB" id="789771at2"/>
<dbReference type="InterPro" id="IPR013783">
    <property type="entry name" value="Ig-like_fold"/>
</dbReference>
<sequence>MRVVILLFCFCSVLLLGCKKKSTPKSPEAALLVFPDKDSECTTGRDLNDTTSEVEFKWMASDHTESYELRVTNLNSNITQTTITKSTSAKLPIAKGEPFSWLVRSKNTNVNETATSSTWNFYNAGSITTYVPFPAQLVNPQNGASLFKDINNEITLEWTAADLDDDIIGFDIYFSTENPPEILEASLASTKREETVSVGSNNTYYWKVVTKDAEGNSSDSGVFAFKVL</sequence>
<name>A0A316DZZ3_9FLAO</name>
<dbReference type="EMBL" id="QGGQ01000006">
    <property type="protein sequence ID" value="PWK22799.1"/>
    <property type="molecule type" value="Genomic_DNA"/>
</dbReference>
<dbReference type="Gene3D" id="2.60.40.10">
    <property type="entry name" value="Immunoglobulins"/>
    <property type="match status" value="1"/>
</dbReference>
<organism evidence="2 3">
    <name type="scientific">Maribacter polysiphoniae</name>
    <dbReference type="NCBI Taxonomy" id="429344"/>
    <lineage>
        <taxon>Bacteria</taxon>
        <taxon>Pseudomonadati</taxon>
        <taxon>Bacteroidota</taxon>
        <taxon>Flavobacteriia</taxon>
        <taxon>Flavobacteriales</taxon>
        <taxon>Flavobacteriaceae</taxon>
        <taxon>Maribacter</taxon>
    </lineage>
</organism>
<dbReference type="PROSITE" id="PS51257">
    <property type="entry name" value="PROKAR_LIPOPROTEIN"/>
    <property type="match status" value="1"/>
</dbReference>
<dbReference type="EMBL" id="JACWLN010000005">
    <property type="protein sequence ID" value="MBD1261464.1"/>
    <property type="molecule type" value="Genomic_DNA"/>
</dbReference>
<reference evidence="2 3" key="1">
    <citation type="submission" date="2018-05" db="EMBL/GenBank/DDBJ databases">
        <title>Genomic Encyclopedia of Archaeal and Bacterial Type Strains, Phase II (KMG-II): from individual species to whole genera.</title>
        <authorList>
            <person name="Goeker M."/>
        </authorList>
    </citation>
    <scope>NUCLEOTIDE SEQUENCE [LARGE SCALE GENOMIC DNA]</scope>
    <source>
        <strain evidence="2 3">DSM 23514</strain>
    </source>
</reference>
<proteinExistence type="predicted"/>
<evidence type="ECO:0000313" key="4">
    <source>
        <dbReference type="Proteomes" id="UP000651837"/>
    </source>
</evidence>
<evidence type="ECO:0000313" key="2">
    <source>
        <dbReference type="EMBL" id="PWK22799.1"/>
    </source>
</evidence>